<accession>D6ZFJ9</accession>
<evidence type="ECO:0000313" key="6">
    <source>
        <dbReference type="EMBL" id="ADG97723.1"/>
    </source>
</evidence>
<dbReference type="AlphaFoldDB" id="D6ZFJ9"/>
<dbReference type="InterPro" id="IPR029063">
    <property type="entry name" value="SAM-dependent_MTases_sf"/>
</dbReference>
<dbReference type="InterPro" id="IPR002792">
    <property type="entry name" value="TRAM_dom"/>
</dbReference>
<dbReference type="SUPFAM" id="SSF53335">
    <property type="entry name" value="S-adenosyl-L-methionine-dependent methyltransferases"/>
    <property type="match status" value="1"/>
</dbReference>
<dbReference type="GO" id="GO:0070041">
    <property type="term" value="F:rRNA (uridine-C5-)-methyltransferase activity"/>
    <property type="evidence" value="ECO:0007669"/>
    <property type="project" value="TreeGrafter"/>
</dbReference>
<dbReference type="InterPro" id="IPR010280">
    <property type="entry name" value="U5_MeTrfase_fam"/>
</dbReference>
<keyword evidence="3 4" id="KW-0949">S-adenosyl-L-methionine</keyword>
<dbReference type="OrthoDB" id="9804590at2"/>
<dbReference type="Proteomes" id="UP000002247">
    <property type="component" value="Chromosome"/>
</dbReference>
<evidence type="ECO:0000256" key="3">
    <source>
        <dbReference type="ARBA" id="ARBA00022691"/>
    </source>
</evidence>
<evidence type="ECO:0000259" key="5">
    <source>
        <dbReference type="PROSITE" id="PS50926"/>
    </source>
</evidence>
<dbReference type="eggNOG" id="COG2265">
    <property type="taxonomic scope" value="Bacteria"/>
</dbReference>
<keyword evidence="2 4" id="KW-0808">Transferase</keyword>
<dbReference type="KEGG" id="srt:Srot_1253"/>
<dbReference type="PANTHER" id="PTHR11061">
    <property type="entry name" value="RNA M5U METHYLTRANSFERASE"/>
    <property type="match status" value="1"/>
</dbReference>
<feature type="active site" description="Nucleophile" evidence="4">
    <location>
        <position position="344"/>
    </location>
</feature>
<comment type="similarity">
    <text evidence="4">Belongs to the class I-like SAM-binding methyltransferase superfamily. RNA M5U methyltransferase family.</text>
</comment>
<feature type="binding site" evidence="4">
    <location>
        <position position="319"/>
    </location>
    <ligand>
        <name>S-adenosyl-L-methionine</name>
        <dbReference type="ChEBI" id="CHEBI:59789"/>
    </ligand>
</feature>
<evidence type="ECO:0000256" key="2">
    <source>
        <dbReference type="ARBA" id="ARBA00022679"/>
    </source>
</evidence>
<dbReference type="PROSITE" id="PS50926">
    <property type="entry name" value="TRAM"/>
    <property type="match status" value="1"/>
</dbReference>
<dbReference type="STRING" id="640132.Srot_1253"/>
<dbReference type="InterPro" id="IPR012340">
    <property type="entry name" value="NA-bd_OB-fold"/>
</dbReference>
<evidence type="ECO:0000313" key="7">
    <source>
        <dbReference type="Proteomes" id="UP000002247"/>
    </source>
</evidence>
<feature type="binding site" evidence="4">
    <location>
        <position position="224"/>
    </location>
    <ligand>
        <name>S-adenosyl-L-methionine</name>
        <dbReference type="ChEBI" id="CHEBI:59789"/>
    </ligand>
</feature>
<feature type="binding site" evidence="4">
    <location>
        <position position="253"/>
    </location>
    <ligand>
        <name>S-adenosyl-L-methionine</name>
        <dbReference type="ChEBI" id="CHEBI:59789"/>
    </ligand>
</feature>
<dbReference type="Gene3D" id="3.40.50.150">
    <property type="entry name" value="Vaccinia Virus protein VP39"/>
    <property type="match status" value="1"/>
</dbReference>
<dbReference type="PANTHER" id="PTHR11061:SF30">
    <property type="entry name" value="TRNA (URACIL(54)-C(5))-METHYLTRANSFERASE"/>
    <property type="match status" value="1"/>
</dbReference>
<dbReference type="Pfam" id="PF01938">
    <property type="entry name" value="TRAM"/>
    <property type="match status" value="1"/>
</dbReference>
<dbReference type="Gene3D" id="2.40.50.140">
    <property type="entry name" value="Nucleic acid-binding proteins"/>
    <property type="match status" value="1"/>
</dbReference>
<keyword evidence="1 4" id="KW-0489">Methyltransferase</keyword>
<protein>
    <submittedName>
        <fullName evidence="6">Deoxyribonuclease/rho motif-related TRAM</fullName>
    </submittedName>
</protein>
<evidence type="ECO:0000256" key="4">
    <source>
        <dbReference type="PROSITE-ProRule" id="PRU01024"/>
    </source>
</evidence>
<organism evidence="6 7">
    <name type="scientific">Segniliparus rotundus (strain ATCC BAA-972 / CDC 1076 / CIP 108378 / DSM 44985 / JCM 13578)</name>
    <dbReference type="NCBI Taxonomy" id="640132"/>
    <lineage>
        <taxon>Bacteria</taxon>
        <taxon>Bacillati</taxon>
        <taxon>Actinomycetota</taxon>
        <taxon>Actinomycetes</taxon>
        <taxon>Mycobacteriales</taxon>
        <taxon>Segniliparaceae</taxon>
        <taxon>Segniliparus</taxon>
    </lineage>
</organism>
<feature type="domain" description="TRAM" evidence="5">
    <location>
        <begin position="1"/>
        <end position="57"/>
    </location>
</feature>
<keyword evidence="7" id="KW-1185">Reference proteome</keyword>
<evidence type="ECO:0000256" key="1">
    <source>
        <dbReference type="ARBA" id="ARBA00022603"/>
    </source>
</evidence>
<gene>
    <name evidence="6" type="ordered locus">Srot_1253</name>
</gene>
<proteinExistence type="inferred from homology"/>
<dbReference type="RefSeq" id="WP_013138179.1">
    <property type="nucleotide sequence ID" value="NC_014168.1"/>
</dbReference>
<dbReference type="GO" id="GO:0070475">
    <property type="term" value="P:rRNA base methylation"/>
    <property type="evidence" value="ECO:0007669"/>
    <property type="project" value="TreeGrafter"/>
</dbReference>
<feature type="binding site" evidence="4">
    <location>
        <position position="277"/>
    </location>
    <ligand>
        <name>S-adenosyl-L-methionine</name>
        <dbReference type="ChEBI" id="CHEBI:59789"/>
    </ligand>
</feature>
<sequence>MEPSLIELRTYSLANGGSAVGRHEHRAVFVRGALPGEAVRARVVQDKGSYWHADLVEVLEASPHRRPSLCPITEQEDSGCCDLAFLDPHAALELKGRVVAEQLARLGKVAWEGCAEVLGEPTRWRTRVRLAVDQAGRAGFHRYHSKELVSDLACPQPVAGALDGLQKLRLPAGAEVFVVVDDEGARHVQLADRTRGRRNLEGPGIATQRVGERVWRVPVQAFWQPHRDAARRYTELVAQWVGEAPGAVAWDLYGGAGLFAAVLARAVGPTGRVFTVDSAGASSRAAAASLKDLRHVEVLSGPTGKLLAGLPSAQVAVVDPPRAGAGRAVIAALARTERVIHIGCEAAAFSRDVGLYVQQGYAVREIRVFDAFPLTHHVECLALLERVNAP</sequence>
<dbReference type="EMBL" id="CP001958">
    <property type="protein sequence ID" value="ADG97723.1"/>
    <property type="molecule type" value="Genomic_DNA"/>
</dbReference>
<reference evidence="6 7" key="1">
    <citation type="journal article" date="2010" name="Stand. Genomic Sci.">
        <title>Complete genome sequence of Segniliparus rotundus type strain (CDC 1076).</title>
        <authorList>
            <person name="Sikorski J."/>
            <person name="Lapidus A."/>
            <person name="Copeland A."/>
            <person name="Misra M."/>
            <person name="Glavina Del Rio T."/>
            <person name="Nolan M."/>
            <person name="Lucas S."/>
            <person name="Chen F."/>
            <person name="Tice H."/>
            <person name="Cheng J.F."/>
            <person name="Jando M."/>
            <person name="Schneider S."/>
            <person name="Bruce D."/>
            <person name="Goodwin L."/>
            <person name="Pitluck S."/>
            <person name="Liolios K."/>
            <person name="Mikhailova N."/>
            <person name="Pati A."/>
            <person name="Ivanova N."/>
            <person name="Mavromatis K."/>
            <person name="Chen A."/>
            <person name="Palaniappan K."/>
            <person name="Chertkov O."/>
            <person name="Land M."/>
            <person name="Hauser L."/>
            <person name="Chang Y.J."/>
            <person name="Jeffries C.D."/>
            <person name="Brettin T."/>
            <person name="Detter J.C."/>
            <person name="Han C."/>
            <person name="Rohde M."/>
            <person name="Goker M."/>
            <person name="Bristow J."/>
            <person name="Eisen J.A."/>
            <person name="Markowitz V."/>
            <person name="Hugenholtz P."/>
            <person name="Kyrpides N.C."/>
            <person name="Klenk H.P."/>
        </authorList>
    </citation>
    <scope>NUCLEOTIDE SEQUENCE [LARGE SCALE GENOMIC DNA]</scope>
    <source>
        <strain evidence="7">ATCC BAA-972 / CDC 1076 / CIP 108378 / DSM 44985 / JCM 13578</strain>
    </source>
</reference>
<dbReference type="Pfam" id="PF05958">
    <property type="entry name" value="tRNA_U5-meth_tr"/>
    <property type="match status" value="1"/>
</dbReference>
<name>D6ZFJ9_SEGRD</name>
<dbReference type="PROSITE" id="PS51687">
    <property type="entry name" value="SAM_MT_RNA_M5U"/>
    <property type="match status" value="1"/>
</dbReference>
<dbReference type="SUPFAM" id="SSF50249">
    <property type="entry name" value="Nucleic acid-binding proteins"/>
    <property type="match status" value="1"/>
</dbReference>
<dbReference type="HOGENOM" id="CLU_014689_7_0_11"/>